<dbReference type="Pfam" id="PF13692">
    <property type="entry name" value="Glyco_trans_1_4"/>
    <property type="match status" value="1"/>
</dbReference>
<sequence length="436" mass="48140">MSEAARCGARRDGDEVPTPGGAVVRQQTTRGQETEAREGIHIGLLHWAFPPCVGGVETHLWSYARALTARGHRVTVFTGTTGARSPGDGIRIRQHHLLDLARPHRQSGATVHEMRDWFRTELTVPGDRIRLVHGHNLHQFSAVPARALRLLKDELGLALPHTYHNLRRHPEDERMARECAVWDTHHAVSDFLAGECADVLAQPVSRTYLGVDTSAFMDIPELEETGSRPIVLLPARLVPKKGAELAIRMVHDIIVRGRSLSRHGSAVRPRLVLTNPSTTVDFRHEAEGFRARLRRLIRECGLEEGPGRDVEFREAGVDDMRKLYEEAAVVVYPSRFAEPMGLAPLEAMCAARPVVVMAVGGLGESGSTLVTPSAGESEEALAARFADEVWRLLADPSLARRAGAAGRAHVRAHFDLGHVYVDPMLDEYERLLAMRA</sequence>
<dbReference type="PANTHER" id="PTHR12526:SF510">
    <property type="entry name" value="D-INOSITOL 3-PHOSPHATE GLYCOSYLTRANSFERASE"/>
    <property type="match status" value="1"/>
</dbReference>
<dbReference type="CDD" id="cd03801">
    <property type="entry name" value="GT4_PimA-like"/>
    <property type="match status" value="1"/>
</dbReference>
<gene>
    <name evidence="6" type="ORF">ABT404_01850</name>
</gene>
<evidence type="ECO:0000256" key="1">
    <source>
        <dbReference type="ARBA" id="ARBA00021292"/>
    </source>
</evidence>
<reference evidence="6 7" key="1">
    <citation type="submission" date="2024-06" db="EMBL/GenBank/DDBJ databases">
        <title>The Natural Products Discovery Center: Release of the First 8490 Sequenced Strains for Exploring Actinobacteria Biosynthetic Diversity.</title>
        <authorList>
            <person name="Kalkreuter E."/>
            <person name="Kautsar S.A."/>
            <person name="Yang D."/>
            <person name="Bader C.D."/>
            <person name="Teijaro C.N."/>
            <person name="Fluegel L."/>
            <person name="Davis C.M."/>
            <person name="Simpson J.R."/>
            <person name="Lauterbach L."/>
            <person name="Steele A.D."/>
            <person name="Gui C."/>
            <person name="Meng S."/>
            <person name="Li G."/>
            <person name="Viehrig K."/>
            <person name="Ye F."/>
            <person name="Su P."/>
            <person name="Kiefer A.F."/>
            <person name="Nichols A."/>
            <person name="Cepeda A.J."/>
            <person name="Yan W."/>
            <person name="Fan B."/>
            <person name="Jiang Y."/>
            <person name="Adhikari A."/>
            <person name="Zheng C.-J."/>
            <person name="Schuster L."/>
            <person name="Cowan T.M."/>
            <person name="Smanski M.J."/>
            <person name="Chevrette M.G."/>
            <person name="De Carvalho L.P.S."/>
            <person name="Shen B."/>
        </authorList>
    </citation>
    <scope>NUCLEOTIDE SEQUENCE [LARGE SCALE GENOMIC DNA]</scope>
    <source>
        <strain evidence="6 7">NPDC000234</strain>
    </source>
</reference>
<dbReference type="SUPFAM" id="SSF53756">
    <property type="entry name" value="UDP-Glycosyltransferase/glycogen phosphorylase"/>
    <property type="match status" value="1"/>
</dbReference>
<dbReference type="Gene3D" id="3.40.50.2000">
    <property type="entry name" value="Glycogen Phosphorylase B"/>
    <property type="match status" value="2"/>
</dbReference>
<keyword evidence="3 6" id="KW-0808">Transferase</keyword>
<feature type="region of interest" description="Disordered" evidence="4">
    <location>
        <begin position="1"/>
        <end position="35"/>
    </location>
</feature>
<protein>
    <recommendedName>
        <fullName evidence="1">D-inositol 3-phosphate glycosyltransferase</fullName>
    </recommendedName>
</protein>
<proteinExistence type="predicted"/>
<keyword evidence="2 6" id="KW-0328">Glycosyltransferase</keyword>
<comment type="caution">
    <text evidence="6">The sequence shown here is derived from an EMBL/GenBank/DDBJ whole genome shotgun (WGS) entry which is preliminary data.</text>
</comment>
<evidence type="ECO:0000259" key="5">
    <source>
        <dbReference type="Pfam" id="PF13439"/>
    </source>
</evidence>
<evidence type="ECO:0000256" key="4">
    <source>
        <dbReference type="SAM" id="MobiDB-lite"/>
    </source>
</evidence>
<feature type="domain" description="Glycosyltransferase subfamily 4-like N-terminal" evidence="5">
    <location>
        <begin position="53"/>
        <end position="214"/>
    </location>
</feature>
<keyword evidence="7" id="KW-1185">Reference proteome</keyword>
<dbReference type="RefSeq" id="WP_350776396.1">
    <property type="nucleotide sequence ID" value="NZ_JBEPEK010000007.1"/>
</dbReference>
<dbReference type="GO" id="GO:0016757">
    <property type="term" value="F:glycosyltransferase activity"/>
    <property type="evidence" value="ECO:0007669"/>
    <property type="project" value="UniProtKB-KW"/>
</dbReference>
<accession>A0ABV1WN00</accession>
<evidence type="ECO:0000313" key="7">
    <source>
        <dbReference type="Proteomes" id="UP001474181"/>
    </source>
</evidence>
<dbReference type="Proteomes" id="UP001474181">
    <property type="component" value="Unassembled WGS sequence"/>
</dbReference>
<organism evidence="6 7">
    <name type="scientific">Streptomyces hyaluromycini</name>
    <dbReference type="NCBI Taxonomy" id="1377993"/>
    <lineage>
        <taxon>Bacteria</taxon>
        <taxon>Bacillati</taxon>
        <taxon>Actinomycetota</taxon>
        <taxon>Actinomycetes</taxon>
        <taxon>Kitasatosporales</taxon>
        <taxon>Streptomycetaceae</taxon>
        <taxon>Streptomyces</taxon>
    </lineage>
</organism>
<dbReference type="InterPro" id="IPR028098">
    <property type="entry name" value="Glyco_trans_4-like_N"/>
</dbReference>
<dbReference type="PANTHER" id="PTHR12526">
    <property type="entry name" value="GLYCOSYLTRANSFERASE"/>
    <property type="match status" value="1"/>
</dbReference>
<dbReference type="EMBL" id="JBEPEK010000007">
    <property type="protein sequence ID" value="MER7178233.1"/>
    <property type="molecule type" value="Genomic_DNA"/>
</dbReference>
<evidence type="ECO:0000256" key="2">
    <source>
        <dbReference type="ARBA" id="ARBA00022676"/>
    </source>
</evidence>
<evidence type="ECO:0000256" key="3">
    <source>
        <dbReference type="ARBA" id="ARBA00022679"/>
    </source>
</evidence>
<name>A0ABV1WN00_9ACTN</name>
<evidence type="ECO:0000313" key="6">
    <source>
        <dbReference type="EMBL" id="MER7178233.1"/>
    </source>
</evidence>
<dbReference type="Pfam" id="PF13439">
    <property type="entry name" value="Glyco_transf_4"/>
    <property type="match status" value="1"/>
</dbReference>